<gene>
    <name evidence="7" type="ORF">BJ983_002222</name>
</gene>
<dbReference type="Proteomes" id="UP000535890">
    <property type="component" value="Unassembled WGS sequence"/>
</dbReference>
<dbReference type="Gene3D" id="3.50.50.60">
    <property type="entry name" value="FAD/NAD(P)-binding domain"/>
    <property type="match status" value="2"/>
</dbReference>
<dbReference type="Pfam" id="PF14759">
    <property type="entry name" value="Reductase_C"/>
    <property type="match status" value="1"/>
</dbReference>
<dbReference type="Gene3D" id="3.30.390.30">
    <property type="match status" value="1"/>
</dbReference>
<protein>
    <submittedName>
        <fullName evidence="7">3-phenylpropionate/trans-cinnamate dioxygenase ferredoxin reductase subunit</fullName>
        <ecNumber evidence="7">1.18.1.3</ecNumber>
    </submittedName>
</protein>
<dbReference type="InterPro" id="IPR050446">
    <property type="entry name" value="FAD-oxidoreductase/Apoptosis"/>
</dbReference>
<keyword evidence="7" id="KW-0223">Dioxygenase</keyword>
<dbReference type="InterPro" id="IPR028202">
    <property type="entry name" value="Reductase_C"/>
</dbReference>
<dbReference type="EMBL" id="JACCBN010000001">
    <property type="protein sequence ID" value="NYD36120.1"/>
    <property type="molecule type" value="Genomic_DNA"/>
</dbReference>
<dbReference type="AlphaFoldDB" id="A0A7Y9DVC7"/>
<keyword evidence="4 7" id="KW-0560">Oxidoreductase</keyword>
<keyword evidence="2" id="KW-0285">Flavoprotein</keyword>
<dbReference type="RefSeq" id="WP_179793849.1">
    <property type="nucleotide sequence ID" value="NZ_BAABHP010000007.1"/>
</dbReference>
<keyword evidence="8" id="KW-1185">Reference proteome</keyword>
<comment type="caution">
    <text evidence="7">The sequence shown here is derived from an EMBL/GenBank/DDBJ whole genome shotgun (WGS) entry which is preliminary data.</text>
</comment>
<evidence type="ECO:0000256" key="1">
    <source>
        <dbReference type="ARBA" id="ARBA00001974"/>
    </source>
</evidence>
<evidence type="ECO:0000259" key="6">
    <source>
        <dbReference type="Pfam" id="PF14759"/>
    </source>
</evidence>
<evidence type="ECO:0000256" key="2">
    <source>
        <dbReference type="ARBA" id="ARBA00022630"/>
    </source>
</evidence>
<reference evidence="7 8" key="1">
    <citation type="submission" date="2020-07" db="EMBL/GenBank/DDBJ databases">
        <title>Sequencing the genomes of 1000 actinobacteria strains.</title>
        <authorList>
            <person name="Klenk H.-P."/>
        </authorList>
    </citation>
    <scope>NUCLEOTIDE SEQUENCE [LARGE SCALE GENOMIC DNA]</scope>
    <source>
        <strain evidence="7 8">DSM 45772</strain>
    </source>
</reference>
<evidence type="ECO:0000313" key="8">
    <source>
        <dbReference type="Proteomes" id="UP000535890"/>
    </source>
</evidence>
<dbReference type="EC" id="1.18.1.3" evidence="7"/>
<accession>A0A7Y9DVC7</accession>
<feature type="domain" description="FAD/NAD(P)-binding" evidence="5">
    <location>
        <begin position="3"/>
        <end position="303"/>
    </location>
</feature>
<proteinExistence type="predicted"/>
<dbReference type="PANTHER" id="PTHR43557:SF2">
    <property type="entry name" value="RIESKE DOMAIN-CONTAINING PROTEIN-RELATED"/>
    <property type="match status" value="1"/>
</dbReference>
<name>A0A7Y9DVC7_9PSEU</name>
<dbReference type="GO" id="GO:0051213">
    <property type="term" value="F:dioxygenase activity"/>
    <property type="evidence" value="ECO:0007669"/>
    <property type="project" value="UniProtKB-KW"/>
</dbReference>
<evidence type="ECO:0000313" key="7">
    <source>
        <dbReference type="EMBL" id="NYD36120.1"/>
    </source>
</evidence>
<dbReference type="SUPFAM" id="SSF55424">
    <property type="entry name" value="FAD/NAD-linked reductases, dimerisation (C-terminal) domain"/>
    <property type="match status" value="1"/>
</dbReference>
<dbReference type="GO" id="GO:0005737">
    <property type="term" value="C:cytoplasm"/>
    <property type="evidence" value="ECO:0007669"/>
    <property type="project" value="TreeGrafter"/>
</dbReference>
<dbReference type="InterPro" id="IPR036188">
    <property type="entry name" value="FAD/NAD-bd_sf"/>
</dbReference>
<dbReference type="PANTHER" id="PTHR43557">
    <property type="entry name" value="APOPTOSIS-INDUCING FACTOR 1"/>
    <property type="match status" value="1"/>
</dbReference>
<dbReference type="InterPro" id="IPR016156">
    <property type="entry name" value="FAD/NAD-linked_Rdtase_dimer_sf"/>
</dbReference>
<dbReference type="GO" id="GO:0016651">
    <property type="term" value="F:oxidoreductase activity, acting on NAD(P)H"/>
    <property type="evidence" value="ECO:0007669"/>
    <property type="project" value="TreeGrafter"/>
</dbReference>
<evidence type="ECO:0000256" key="4">
    <source>
        <dbReference type="ARBA" id="ARBA00023002"/>
    </source>
</evidence>
<comment type="cofactor">
    <cofactor evidence="1">
        <name>FAD</name>
        <dbReference type="ChEBI" id="CHEBI:57692"/>
    </cofactor>
</comment>
<evidence type="ECO:0000256" key="3">
    <source>
        <dbReference type="ARBA" id="ARBA00022827"/>
    </source>
</evidence>
<evidence type="ECO:0000259" key="5">
    <source>
        <dbReference type="Pfam" id="PF07992"/>
    </source>
</evidence>
<dbReference type="InterPro" id="IPR023753">
    <property type="entry name" value="FAD/NAD-binding_dom"/>
</dbReference>
<feature type="domain" description="Reductase C-terminal" evidence="6">
    <location>
        <begin position="324"/>
        <end position="386"/>
    </location>
</feature>
<dbReference type="SUPFAM" id="SSF51905">
    <property type="entry name" value="FAD/NAD(P)-binding domain"/>
    <property type="match status" value="1"/>
</dbReference>
<dbReference type="PRINTS" id="PR00411">
    <property type="entry name" value="PNDRDTASEI"/>
</dbReference>
<keyword evidence="3" id="KW-0274">FAD</keyword>
<sequence length="395" mass="40992">MKTIAIVGASVAGVRAAQALRQAGFDGRLTLLGDDPHAPYDRPPLSKAYLAGRSDEADLALLDDDDLADLSLDLRAGVRAVALDTAAGRVRCDDGTELGADGVVVATGGSARRLPGTEDVGGVHALRTLDDARALRAELVPGARVVVVGGGFIGAEVASTCRALGLPVTVLDGLPTPLSPVLGETLARPCVALHAEHGTTLHTGAAVEGLATASTADGGRRVTGVRLRDGREVPADVVVVGVGITPNTGWLQGSGVKVDQGARTDDGMVTDVPAVVAVGDVARWSRGPASHRHEHWTSAGEQAAVAAENLLAGATVRTVAPSGYVWSEQYGRMLQLAGHPDPADEVEILHGDVDERRFVARYRRADGTTTGLFAMADPRTFGRLRRTELPRPATR</sequence>
<dbReference type="Pfam" id="PF07992">
    <property type="entry name" value="Pyr_redox_2"/>
    <property type="match status" value="1"/>
</dbReference>
<dbReference type="PRINTS" id="PR00368">
    <property type="entry name" value="FADPNR"/>
</dbReference>
<dbReference type="GO" id="GO:0008860">
    <property type="term" value="F:ferredoxin-NAD+ reductase activity"/>
    <property type="evidence" value="ECO:0007669"/>
    <property type="project" value="UniProtKB-EC"/>
</dbReference>
<organism evidence="7 8">
    <name type="scientific">Actinomycetospora corticicola</name>
    <dbReference type="NCBI Taxonomy" id="663602"/>
    <lineage>
        <taxon>Bacteria</taxon>
        <taxon>Bacillati</taxon>
        <taxon>Actinomycetota</taxon>
        <taxon>Actinomycetes</taxon>
        <taxon>Pseudonocardiales</taxon>
        <taxon>Pseudonocardiaceae</taxon>
        <taxon>Actinomycetospora</taxon>
    </lineage>
</organism>